<organism evidence="2 3">
    <name type="scientific">Mycena rosella</name>
    <name type="common">Pink bonnet</name>
    <name type="synonym">Agaricus rosellus</name>
    <dbReference type="NCBI Taxonomy" id="1033263"/>
    <lineage>
        <taxon>Eukaryota</taxon>
        <taxon>Fungi</taxon>
        <taxon>Dikarya</taxon>
        <taxon>Basidiomycota</taxon>
        <taxon>Agaricomycotina</taxon>
        <taxon>Agaricomycetes</taxon>
        <taxon>Agaricomycetidae</taxon>
        <taxon>Agaricales</taxon>
        <taxon>Marasmiineae</taxon>
        <taxon>Mycenaceae</taxon>
        <taxon>Mycena</taxon>
    </lineage>
</organism>
<accession>A0AAD7DHE1</accession>
<evidence type="ECO:0000256" key="1">
    <source>
        <dbReference type="SAM" id="SignalP"/>
    </source>
</evidence>
<keyword evidence="1" id="KW-0732">Signal</keyword>
<gene>
    <name evidence="2" type="ORF">B0H17DRAFT_1201025</name>
</gene>
<dbReference type="AlphaFoldDB" id="A0AAD7DHE1"/>
<dbReference type="Proteomes" id="UP001221757">
    <property type="component" value="Unassembled WGS sequence"/>
</dbReference>
<feature type="chain" id="PRO_5041965726" evidence="1">
    <location>
        <begin position="19"/>
        <end position="202"/>
    </location>
</feature>
<name>A0AAD7DHE1_MYCRO</name>
<dbReference type="EMBL" id="JARKIE010000057">
    <property type="protein sequence ID" value="KAJ7691608.1"/>
    <property type="molecule type" value="Genomic_DNA"/>
</dbReference>
<feature type="signal peptide" evidence="1">
    <location>
        <begin position="1"/>
        <end position="18"/>
    </location>
</feature>
<reference evidence="2" key="1">
    <citation type="submission" date="2023-03" db="EMBL/GenBank/DDBJ databases">
        <title>Massive genome expansion in bonnet fungi (Mycena s.s.) driven by repeated elements and novel gene families across ecological guilds.</title>
        <authorList>
            <consortium name="Lawrence Berkeley National Laboratory"/>
            <person name="Harder C.B."/>
            <person name="Miyauchi S."/>
            <person name="Viragh M."/>
            <person name="Kuo A."/>
            <person name="Thoen E."/>
            <person name="Andreopoulos B."/>
            <person name="Lu D."/>
            <person name="Skrede I."/>
            <person name="Drula E."/>
            <person name="Henrissat B."/>
            <person name="Morin E."/>
            <person name="Kohler A."/>
            <person name="Barry K."/>
            <person name="LaButti K."/>
            <person name="Morin E."/>
            <person name="Salamov A."/>
            <person name="Lipzen A."/>
            <person name="Mereny Z."/>
            <person name="Hegedus B."/>
            <person name="Baldrian P."/>
            <person name="Stursova M."/>
            <person name="Weitz H."/>
            <person name="Taylor A."/>
            <person name="Grigoriev I.V."/>
            <person name="Nagy L.G."/>
            <person name="Martin F."/>
            <person name="Kauserud H."/>
        </authorList>
    </citation>
    <scope>NUCLEOTIDE SEQUENCE</scope>
    <source>
        <strain evidence="2">CBHHK067</strain>
    </source>
</reference>
<evidence type="ECO:0000313" key="3">
    <source>
        <dbReference type="Proteomes" id="UP001221757"/>
    </source>
</evidence>
<sequence>MFSQILILSLSALSLAGASPAESSSSFPAACGVPGEKCNGQLKTPGLYFITQPEGGELRYLTTEEAIGGPLHTWHPGPTVRHYPLWWVKVVEDQFHLTPFDPSDQSSDILAVAHAPSSTDIPGSNLVYTAVPTTPKTTLVCAWAIESADNYLYTINVPGYDAVWKSNYSMPFPTINLEPADGTSKEHWTFEYYGAQYPTTWP</sequence>
<keyword evidence="3" id="KW-1185">Reference proteome</keyword>
<protein>
    <submittedName>
        <fullName evidence="2">Uncharacterized protein</fullName>
    </submittedName>
</protein>
<comment type="caution">
    <text evidence="2">The sequence shown here is derived from an EMBL/GenBank/DDBJ whole genome shotgun (WGS) entry which is preliminary data.</text>
</comment>
<evidence type="ECO:0000313" key="2">
    <source>
        <dbReference type="EMBL" id="KAJ7691608.1"/>
    </source>
</evidence>
<proteinExistence type="predicted"/>